<accession>A0A0B5APN2</accession>
<dbReference type="Proteomes" id="UP000031449">
    <property type="component" value="Chromosome"/>
</dbReference>
<keyword evidence="2" id="KW-1133">Transmembrane helix</keyword>
<evidence type="ECO:0000313" key="7">
    <source>
        <dbReference type="EMBL" id="AJD92205.1"/>
    </source>
</evidence>
<dbReference type="Pfam" id="PF25155">
    <property type="entry name" value="NTF2_YvbJ"/>
    <property type="match status" value="1"/>
</dbReference>
<dbReference type="PANTHER" id="PTHR40038">
    <property type="entry name" value="MEMBRANE-ASSOCIATED PROTEIN TCAA"/>
    <property type="match status" value="1"/>
</dbReference>
<evidence type="ECO:0000256" key="1">
    <source>
        <dbReference type="SAM" id="MobiDB-lite"/>
    </source>
</evidence>
<feature type="compositionally biased region" description="Pro residues" evidence="1">
    <location>
        <begin position="33"/>
        <end position="42"/>
    </location>
</feature>
<dbReference type="EMBL" id="CP009416">
    <property type="protein sequence ID" value="AJD92205.1"/>
    <property type="molecule type" value="Genomic_DNA"/>
</dbReference>
<feature type="region of interest" description="Disordered" evidence="1">
    <location>
        <begin position="26"/>
        <end position="49"/>
    </location>
</feature>
<dbReference type="STRING" id="1508404.JMA_28880"/>
<feature type="domain" description="YvbJ-like NTF2-like" evidence="6">
    <location>
        <begin position="324"/>
        <end position="412"/>
    </location>
</feature>
<proteinExistence type="predicted"/>
<dbReference type="InterPro" id="IPR054530">
    <property type="entry name" value="TcaA_4th"/>
</dbReference>
<feature type="domain" description="TcaA protein NTF2-like" evidence="4">
    <location>
        <begin position="487"/>
        <end position="598"/>
    </location>
</feature>
<evidence type="ECO:0000313" key="8">
    <source>
        <dbReference type="Proteomes" id="UP000031449"/>
    </source>
</evidence>
<dbReference type="InterPro" id="IPR054528">
    <property type="entry name" value="TcaA_5th"/>
</dbReference>
<dbReference type="OrthoDB" id="2430074at2"/>
<sequence>MQKFCQECGAKAASDQKFCLSCGKPLQQDEPATAPPPPPPPAPKRKRTKKEKAVIASVLTVLVLLGGGIYGTSLYFSADQTAERFTKAFKDGDTEAIQKYVLHEDGTGINEFEAEALTALDEETVLSSFHEATPEETKLFTITEQKPLLGVIKKYAVTGADQYIELPLPAESVQAEVKLNGKVLSKTADSDVLTAGPLTPGVYTMTTDFSNDFGELSDEQKLTLVSLSRTVQAVGTKIEFAEVSFNLKNGSPAHTKLYIDENEVAFGENGKTDTVGPIPIGGSLMATASATYPWGEFSSDEMEISAGENETSVPVMSDEQANQILETYLQYGDDLLKAMAYLESDHFTNVTAEHQSELDARISEMKEQQMIYSGQIFSALIYPDEATVVDDAGKVMLSVPTTLMTSSSYDDIRSDPVNFTCDLILEYIDESFKVQECSMERSSNWQVQPSGFEIAGTETHYETVVESQPEVEATDNTGGLSFNNDIQNEVESFMKTYNELSVEAINQQDFSIIAPFTDSSGARYNEQRDYIDYLASKGITEEVEQTSLIDLSVVSATEAIVTTEEWFYIYQDGETRFNGYITESVLKIIDGQFKLHELLKTELISE</sequence>
<evidence type="ECO:0000259" key="3">
    <source>
        <dbReference type="Pfam" id="PF13240"/>
    </source>
</evidence>
<name>A0A0B5APN2_9BACL</name>
<evidence type="ECO:0000259" key="6">
    <source>
        <dbReference type="Pfam" id="PF25155"/>
    </source>
</evidence>
<evidence type="ECO:0000256" key="2">
    <source>
        <dbReference type="SAM" id="Phobius"/>
    </source>
</evidence>
<protein>
    <recommendedName>
        <fullName evidence="9">Zinc-ribbon domain-containing protein</fullName>
    </recommendedName>
</protein>
<dbReference type="BioCyc" id="JESP1508404:G14D9-12169-MONOMER"/>
<evidence type="ECO:0000259" key="4">
    <source>
        <dbReference type="Pfam" id="PF22819"/>
    </source>
</evidence>
<dbReference type="AlphaFoldDB" id="A0A0B5APN2"/>
<feature type="transmembrane region" description="Helical" evidence="2">
    <location>
        <begin position="53"/>
        <end position="76"/>
    </location>
</feature>
<dbReference type="Pfam" id="PF22819">
    <property type="entry name" value="TcaA_5th"/>
    <property type="match status" value="1"/>
</dbReference>
<keyword evidence="2" id="KW-0472">Membrane</keyword>
<keyword evidence="2" id="KW-0812">Transmembrane</keyword>
<reference evidence="7 8" key="1">
    <citation type="submission" date="2014-08" db="EMBL/GenBank/DDBJ databases">
        <title>Complete genome of a marine bacteria Jeotgalibacillus malaysiensis.</title>
        <authorList>
            <person name="Yaakop A.S."/>
            <person name="Chan K.-G."/>
            <person name="Goh K.M."/>
        </authorList>
    </citation>
    <scope>NUCLEOTIDE SEQUENCE [LARGE SCALE GENOMIC DNA]</scope>
    <source>
        <strain evidence="7 8">D5</strain>
    </source>
</reference>
<gene>
    <name evidence="7" type="ORF">JMA_28880</name>
</gene>
<dbReference type="PANTHER" id="PTHR40038:SF1">
    <property type="entry name" value="MEMBRANE-ASSOCIATED PROTEIN TCAA"/>
    <property type="match status" value="1"/>
</dbReference>
<evidence type="ECO:0008006" key="9">
    <source>
        <dbReference type="Google" id="ProtNLM"/>
    </source>
</evidence>
<dbReference type="HOGENOM" id="CLU_450395_0_0_9"/>
<feature type="domain" description="Zinc-ribbon" evidence="3">
    <location>
        <begin position="4"/>
        <end position="26"/>
    </location>
</feature>
<dbReference type="KEGG" id="jeo:JMA_28880"/>
<dbReference type="InterPro" id="IPR026870">
    <property type="entry name" value="Zinc_ribbon_dom"/>
</dbReference>
<keyword evidence="8" id="KW-1185">Reference proteome</keyword>
<feature type="domain" description="TcaA 4th" evidence="5">
    <location>
        <begin position="253"/>
        <end position="313"/>
    </location>
</feature>
<dbReference type="Pfam" id="PF22820">
    <property type="entry name" value="TcaA_3rd_4th"/>
    <property type="match status" value="1"/>
</dbReference>
<dbReference type="Pfam" id="PF13240">
    <property type="entry name" value="Zn_Ribbon_1"/>
    <property type="match status" value="1"/>
</dbReference>
<evidence type="ECO:0000259" key="5">
    <source>
        <dbReference type="Pfam" id="PF22820"/>
    </source>
</evidence>
<dbReference type="InterPro" id="IPR056902">
    <property type="entry name" value="NTF2_YvbJ"/>
</dbReference>
<organism evidence="7 8">
    <name type="scientific">Jeotgalibacillus malaysiensis</name>
    <dbReference type="NCBI Taxonomy" id="1508404"/>
    <lineage>
        <taxon>Bacteria</taxon>
        <taxon>Bacillati</taxon>
        <taxon>Bacillota</taxon>
        <taxon>Bacilli</taxon>
        <taxon>Bacillales</taxon>
        <taxon>Caryophanaceae</taxon>
        <taxon>Jeotgalibacillus</taxon>
    </lineage>
</organism>